<reference evidence="1" key="1">
    <citation type="journal article" date="2021" name="Environ. Microbiol.">
        <title>Gene family expansions and transcriptome signatures uncover fungal adaptations to wood decay.</title>
        <authorList>
            <person name="Hage H."/>
            <person name="Miyauchi S."/>
            <person name="Viragh M."/>
            <person name="Drula E."/>
            <person name="Min B."/>
            <person name="Chaduli D."/>
            <person name="Navarro D."/>
            <person name="Favel A."/>
            <person name="Norest M."/>
            <person name="Lesage-Meessen L."/>
            <person name="Balint B."/>
            <person name="Merenyi Z."/>
            <person name="de Eugenio L."/>
            <person name="Morin E."/>
            <person name="Martinez A.T."/>
            <person name="Baldrian P."/>
            <person name="Stursova M."/>
            <person name="Martinez M.J."/>
            <person name="Novotny C."/>
            <person name="Magnuson J.K."/>
            <person name="Spatafora J.W."/>
            <person name="Maurice S."/>
            <person name="Pangilinan J."/>
            <person name="Andreopoulos W."/>
            <person name="LaButti K."/>
            <person name="Hundley H."/>
            <person name="Na H."/>
            <person name="Kuo A."/>
            <person name="Barry K."/>
            <person name="Lipzen A."/>
            <person name="Henrissat B."/>
            <person name="Riley R."/>
            <person name="Ahrendt S."/>
            <person name="Nagy L.G."/>
            <person name="Grigoriev I.V."/>
            <person name="Martin F."/>
            <person name="Rosso M.N."/>
        </authorList>
    </citation>
    <scope>NUCLEOTIDE SEQUENCE</scope>
    <source>
        <strain evidence="1">CBS 384.51</strain>
    </source>
</reference>
<keyword evidence="2" id="KW-1185">Reference proteome</keyword>
<dbReference type="Proteomes" id="UP001055072">
    <property type="component" value="Unassembled WGS sequence"/>
</dbReference>
<comment type="caution">
    <text evidence="1">The sequence shown here is derived from an EMBL/GenBank/DDBJ whole genome shotgun (WGS) entry which is preliminary data.</text>
</comment>
<dbReference type="EMBL" id="MU274925">
    <property type="protein sequence ID" value="KAI0086245.1"/>
    <property type="molecule type" value="Genomic_DNA"/>
</dbReference>
<organism evidence="1 2">
    <name type="scientific">Irpex rosettiformis</name>
    <dbReference type="NCBI Taxonomy" id="378272"/>
    <lineage>
        <taxon>Eukaryota</taxon>
        <taxon>Fungi</taxon>
        <taxon>Dikarya</taxon>
        <taxon>Basidiomycota</taxon>
        <taxon>Agaricomycotina</taxon>
        <taxon>Agaricomycetes</taxon>
        <taxon>Polyporales</taxon>
        <taxon>Irpicaceae</taxon>
        <taxon>Irpex</taxon>
    </lineage>
</organism>
<sequence>MDTPPFLATLRWTRRRTATYRSLMSVWRSGLLQLETYIIVLGVATLFSVYTTHIERSCKPVSFRVVTLTRGQHITSLIHLITFHYDDIEFEQLTSPRVVSPHSSPNEIKISSNAIKYSTLHVKFNERRTPQYSFPLPPFSFIHWSSSSFFFFFFQVV</sequence>
<proteinExistence type="predicted"/>
<accession>A0ACB8TW54</accession>
<evidence type="ECO:0000313" key="1">
    <source>
        <dbReference type="EMBL" id="KAI0086245.1"/>
    </source>
</evidence>
<name>A0ACB8TW54_9APHY</name>
<evidence type="ECO:0000313" key="2">
    <source>
        <dbReference type="Proteomes" id="UP001055072"/>
    </source>
</evidence>
<protein>
    <submittedName>
        <fullName evidence="1">Uncharacterized protein</fullName>
    </submittedName>
</protein>
<gene>
    <name evidence="1" type="ORF">BDY19DRAFT_369810</name>
</gene>